<dbReference type="Gene3D" id="1.10.472.80">
    <property type="entry name" value="Ypt/Rab-GAP domain of gyp1p, domain 3"/>
    <property type="match status" value="1"/>
</dbReference>
<dbReference type="HOGENOM" id="CLU_014848_0_0_1"/>
<dbReference type="SUPFAM" id="SSF47923">
    <property type="entry name" value="Ypt/Rab-GAP domain of gyp1p"/>
    <property type="match status" value="2"/>
</dbReference>
<feature type="region of interest" description="Disordered" evidence="1">
    <location>
        <begin position="77"/>
        <end position="174"/>
    </location>
</feature>
<dbReference type="FunFam" id="1.10.472.80:FF:000087">
    <property type="entry name" value="Chromosome 12, whole genome shotgun sequence"/>
    <property type="match status" value="1"/>
</dbReference>
<evidence type="ECO:0000313" key="3">
    <source>
        <dbReference type="EMBL" id="KIR38280.1"/>
    </source>
</evidence>
<name>A0A0D0V059_9TREE</name>
<dbReference type="EMBL" id="KN847911">
    <property type="protein sequence ID" value="KIR38280.1"/>
    <property type="molecule type" value="Genomic_DNA"/>
</dbReference>
<dbReference type="InterPro" id="IPR000195">
    <property type="entry name" value="Rab-GAP-TBC_dom"/>
</dbReference>
<feature type="compositionally biased region" description="Polar residues" evidence="1">
    <location>
        <begin position="135"/>
        <end position="165"/>
    </location>
</feature>
<dbReference type="PANTHER" id="PTHR47219">
    <property type="entry name" value="RAB GTPASE-ACTIVATING PROTEIN 1-LIKE"/>
    <property type="match status" value="1"/>
</dbReference>
<dbReference type="Gene3D" id="1.10.8.270">
    <property type="entry name" value="putative rabgap domain of human tbc1 domain family member 14 like domains"/>
    <property type="match status" value="1"/>
</dbReference>
<organism evidence="3 4">
    <name type="scientific">Cryptococcus deuterogattii Ram5</name>
    <dbReference type="NCBI Taxonomy" id="1296110"/>
    <lineage>
        <taxon>Eukaryota</taxon>
        <taxon>Fungi</taxon>
        <taxon>Dikarya</taxon>
        <taxon>Basidiomycota</taxon>
        <taxon>Agaricomycotina</taxon>
        <taxon>Tremellomycetes</taxon>
        <taxon>Tremellales</taxon>
        <taxon>Cryptococcaceae</taxon>
        <taxon>Cryptococcus</taxon>
        <taxon>Cryptococcus gattii species complex</taxon>
    </lineage>
</organism>
<dbReference type="InterPro" id="IPR035969">
    <property type="entry name" value="Rab-GAP_TBC_sf"/>
</dbReference>
<dbReference type="SMART" id="SM00164">
    <property type="entry name" value="TBC"/>
    <property type="match status" value="1"/>
</dbReference>
<dbReference type="InterPro" id="IPR050302">
    <property type="entry name" value="Rab_GAP_TBC_domain"/>
</dbReference>
<dbReference type="Pfam" id="PF00566">
    <property type="entry name" value="RabGAP-TBC"/>
    <property type="match status" value="1"/>
</dbReference>
<feature type="compositionally biased region" description="Basic residues" evidence="1">
    <location>
        <begin position="100"/>
        <end position="111"/>
    </location>
</feature>
<sequence length="587" mass="65255">MVHNLPAQLGPSISPLPPAAPSRDSTLESAGQAADIFDLYGANEENVRDSWKGPIDALHEDIETGQEQLGPISEITPNINIITSPPAPPSPSHSQSPTHSRPHTPIKHRFPSIRSTRTDSTTNSPVPYNDIQRLSPANTSSKRGSMSTEIFSGTDGTRSQTSIAASSRYPGEEEDAFHVRSTYARLSGEGVHGDGWDQGVERTRGGPTMADKRVTVFPAAKAGDIGEKERQFLASLDRYGFVNDPHRNRSESRVASIPSASLIKIPKMPTTSPLSGNPPVQPNHSFTPSSDPGPAPKPPKSPRTDSDAEVKAKRKESERVMKWGKMMKVKRRDAGGNIIEWQWSRDGQGAKAYPIGGVWRLGGHSQRNKLKNGTARAKANPLDKNWQVTISQLCPTCGYVQGMGPIAATLLCYYDPERAYRLMVRLHDVYGMHEIFEPGFPGLLEAFYVQERLMNWLIPDVYQSFQRNMISTTAWGTKWYITLFVNTVPFSQQLRIWDVLWMEGRDTIIITSLAILWSFRDLLAAPNASFESILSLLSSYFVPEDEDVFMQWIKKVLSQKKVREKMDGWRVEWKGLVEEGTSGSALL</sequence>
<feature type="region of interest" description="Disordered" evidence="1">
    <location>
        <begin position="1"/>
        <end position="30"/>
    </location>
</feature>
<dbReference type="PANTHER" id="PTHR47219:SF9">
    <property type="entry name" value="GTPASE ACTIVATING PROTEIN AND CENTROSOME-ASSOCIATED, ISOFORM B"/>
    <property type="match status" value="1"/>
</dbReference>
<dbReference type="AlphaFoldDB" id="A0A0D0V059"/>
<dbReference type="Proteomes" id="UP000053392">
    <property type="component" value="Unassembled WGS sequence"/>
</dbReference>
<feature type="compositionally biased region" description="Pro residues" evidence="1">
    <location>
        <begin position="291"/>
        <end position="301"/>
    </location>
</feature>
<gene>
    <name evidence="3" type="ORF">I313_05853</name>
</gene>
<proteinExistence type="predicted"/>
<dbReference type="PROSITE" id="PS50086">
    <property type="entry name" value="TBC_RABGAP"/>
    <property type="match status" value="1"/>
</dbReference>
<feature type="domain" description="Rab-GAP TBC" evidence="2">
    <location>
        <begin position="313"/>
        <end position="504"/>
    </location>
</feature>
<reference evidence="3 4" key="1">
    <citation type="submission" date="2015-01" db="EMBL/GenBank/DDBJ databases">
        <title>The Genome Sequence of Cryptococcus gattii Ram5.</title>
        <authorList>
            <consortium name="The Broad Institute Genomics Platform"/>
            <person name="Cuomo C."/>
            <person name="Litvintseva A."/>
            <person name="Chen Y."/>
            <person name="Heitman J."/>
            <person name="Sun S."/>
            <person name="Springer D."/>
            <person name="Dromer F."/>
            <person name="Young S."/>
            <person name="Zeng Q."/>
            <person name="Gargeya S."/>
            <person name="Abouelleil A."/>
            <person name="Alvarado L."/>
            <person name="Chapman S.B."/>
            <person name="Gainer-Dewar J."/>
            <person name="Goldberg J."/>
            <person name="Griggs A."/>
            <person name="Gujja S."/>
            <person name="Hansen M."/>
            <person name="Howarth C."/>
            <person name="Imamovic A."/>
            <person name="Larimer J."/>
            <person name="Murphy C."/>
            <person name="Naylor J."/>
            <person name="Pearson M."/>
            <person name="Priest M."/>
            <person name="Roberts A."/>
            <person name="Saif S."/>
            <person name="Shea T."/>
            <person name="Sykes S."/>
            <person name="Wortman J."/>
            <person name="Nusbaum C."/>
            <person name="Birren B."/>
        </authorList>
    </citation>
    <scope>NUCLEOTIDE SEQUENCE [LARGE SCALE GENOMIC DNA]</scope>
    <source>
        <strain evidence="3 4">Ram5</strain>
    </source>
</reference>
<accession>A0A0D0V059</accession>
<feature type="region of interest" description="Disordered" evidence="1">
    <location>
        <begin position="266"/>
        <end position="319"/>
    </location>
</feature>
<feature type="compositionally biased region" description="Basic and acidic residues" evidence="1">
    <location>
        <begin position="302"/>
        <end position="319"/>
    </location>
</feature>
<dbReference type="GO" id="GO:0005096">
    <property type="term" value="F:GTPase activator activity"/>
    <property type="evidence" value="ECO:0007669"/>
    <property type="project" value="TreeGrafter"/>
</dbReference>
<feature type="compositionally biased region" description="Polar residues" evidence="1">
    <location>
        <begin position="113"/>
        <end position="126"/>
    </location>
</feature>
<dbReference type="GO" id="GO:0031267">
    <property type="term" value="F:small GTPase binding"/>
    <property type="evidence" value="ECO:0007669"/>
    <property type="project" value="TreeGrafter"/>
</dbReference>
<evidence type="ECO:0000259" key="2">
    <source>
        <dbReference type="PROSITE" id="PS50086"/>
    </source>
</evidence>
<evidence type="ECO:0000256" key="1">
    <source>
        <dbReference type="SAM" id="MobiDB-lite"/>
    </source>
</evidence>
<protein>
    <submittedName>
        <fullName evidence="3">GTPase activating protein</fullName>
    </submittedName>
</protein>
<dbReference type="OrthoDB" id="294251at2759"/>
<evidence type="ECO:0000313" key="4">
    <source>
        <dbReference type="Proteomes" id="UP000053392"/>
    </source>
</evidence>
<keyword evidence="4" id="KW-1185">Reference proteome</keyword>